<feature type="transmembrane region" description="Helical" evidence="1">
    <location>
        <begin position="53"/>
        <end position="74"/>
    </location>
</feature>
<name>A0A4S2FPG6_9BACT</name>
<feature type="transmembrane region" description="Helical" evidence="1">
    <location>
        <begin position="86"/>
        <end position="106"/>
    </location>
</feature>
<proteinExistence type="predicted"/>
<gene>
    <name evidence="2" type="ORF">E5339_08345</name>
</gene>
<dbReference type="EMBL" id="SRYJ01000015">
    <property type="protein sequence ID" value="TGY70932.1"/>
    <property type="molecule type" value="Genomic_DNA"/>
</dbReference>
<dbReference type="RefSeq" id="WP_135951252.1">
    <property type="nucleotide sequence ID" value="NZ_SRYJ01000015.1"/>
</dbReference>
<keyword evidence="1" id="KW-0812">Transmembrane</keyword>
<evidence type="ECO:0000313" key="2">
    <source>
        <dbReference type="EMBL" id="TGY70932.1"/>
    </source>
</evidence>
<dbReference type="Proteomes" id="UP000310760">
    <property type="component" value="Unassembled WGS sequence"/>
</dbReference>
<organism evidence="2 3">
    <name type="scientific">Phocaeicola sartorii</name>
    <dbReference type="NCBI Taxonomy" id="671267"/>
    <lineage>
        <taxon>Bacteria</taxon>
        <taxon>Pseudomonadati</taxon>
        <taxon>Bacteroidota</taxon>
        <taxon>Bacteroidia</taxon>
        <taxon>Bacteroidales</taxon>
        <taxon>Bacteroidaceae</taxon>
        <taxon>Phocaeicola</taxon>
    </lineage>
</organism>
<keyword evidence="1" id="KW-1133">Transmembrane helix</keyword>
<evidence type="ECO:0000256" key="1">
    <source>
        <dbReference type="SAM" id="Phobius"/>
    </source>
</evidence>
<evidence type="ECO:0000313" key="3">
    <source>
        <dbReference type="Proteomes" id="UP000310760"/>
    </source>
</evidence>
<protein>
    <submittedName>
        <fullName evidence="2">Uncharacterized protein</fullName>
    </submittedName>
</protein>
<accession>A0A4S2FPG6</accession>
<reference evidence="2 3" key="1">
    <citation type="submission" date="2019-04" db="EMBL/GenBank/DDBJ databases">
        <title>Microbes associate with the intestines of laboratory mice.</title>
        <authorList>
            <person name="Navarre W."/>
            <person name="Wong E."/>
            <person name="Huang K."/>
            <person name="Tropini C."/>
            <person name="Ng K."/>
            <person name="Yu B."/>
        </authorList>
    </citation>
    <scope>NUCLEOTIDE SEQUENCE [LARGE SCALE GENOMIC DNA]</scope>
    <source>
        <strain evidence="2 3">NM22_B1</strain>
    </source>
</reference>
<keyword evidence="1" id="KW-0472">Membrane</keyword>
<comment type="caution">
    <text evidence="2">The sequence shown here is derived from an EMBL/GenBank/DDBJ whole genome shotgun (WGS) entry which is preliminary data.</text>
</comment>
<dbReference type="AlphaFoldDB" id="A0A4S2FPG6"/>
<sequence length="115" mass="13270">MDIDDSFLNNAKFDSNAIPKNIPNDTLENVDDMSMRQQRKERFSQDTRFRRHLANWVMIIVPAWLMSVVVLIYLHGYNTLDLDKEVLITLLATTTVNVLGLAYIVLKGIFPEESK</sequence>